<gene>
    <name evidence="2" type="ORF">KIN20_005454</name>
</gene>
<dbReference type="AlphaFoldDB" id="A0AAD5M0D3"/>
<name>A0AAD5M0D3_PARTN</name>
<evidence type="ECO:0000256" key="1">
    <source>
        <dbReference type="SAM" id="MobiDB-lite"/>
    </source>
</evidence>
<feature type="region of interest" description="Disordered" evidence="1">
    <location>
        <begin position="123"/>
        <end position="154"/>
    </location>
</feature>
<accession>A0AAD5M0D3</accession>
<comment type="caution">
    <text evidence="2">The sequence shown here is derived from an EMBL/GenBank/DDBJ whole genome shotgun (WGS) entry which is preliminary data.</text>
</comment>
<reference evidence="2" key="1">
    <citation type="submission" date="2021-06" db="EMBL/GenBank/DDBJ databases">
        <title>Parelaphostrongylus tenuis whole genome reference sequence.</title>
        <authorList>
            <person name="Garwood T.J."/>
            <person name="Larsen P.A."/>
            <person name="Fountain-Jones N.M."/>
            <person name="Garbe J.R."/>
            <person name="Macchietto M.G."/>
            <person name="Kania S.A."/>
            <person name="Gerhold R.W."/>
            <person name="Richards J.E."/>
            <person name="Wolf T.M."/>
        </authorList>
    </citation>
    <scope>NUCLEOTIDE SEQUENCE</scope>
    <source>
        <strain evidence="2">MNPRO001-30</strain>
        <tissue evidence="2">Meninges</tissue>
    </source>
</reference>
<keyword evidence="3" id="KW-1185">Reference proteome</keyword>
<dbReference type="EMBL" id="JAHQIW010000747">
    <property type="protein sequence ID" value="KAJ1349800.1"/>
    <property type="molecule type" value="Genomic_DNA"/>
</dbReference>
<evidence type="ECO:0000313" key="3">
    <source>
        <dbReference type="Proteomes" id="UP001196413"/>
    </source>
</evidence>
<dbReference type="Proteomes" id="UP001196413">
    <property type="component" value="Unassembled WGS sequence"/>
</dbReference>
<sequence>MLWTLGQERLSRANEKRLVNYPELLASPRDNPRLPQQGTSWHGTHNVDWNGLNEEESDPAYYPLEAQTLMNTKQQADCVPLIDRSGPGAPLAGRSVATVPRNGRYFSVQLRAIADITMAGTSLRDQPTVAPPAAAERRSGPPTSGGHPRLVLVS</sequence>
<evidence type="ECO:0000313" key="2">
    <source>
        <dbReference type="EMBL" id="KAJ1349800.1"/>
    </source>
</evidence>
<protein>
    <submittedName>
        <fullName evidence="2">Uncharacterized protein</fullName>
    </submittedName>
</protein>
<organism evidence="2 3">
    <name type="scientific">Parelaphostrongylus tenuis</name>
    <name type="common">Meningeal worm</name>
    <dbReference type="NCBI Taxonomy" id="148309"/>
    <lineage>
        <taxon>Eukaryota</taxon>
        <taxon>Metazoa</taxon>
        <taxon>Ecdysozoa</taxon>
        <taxon>Nematoda</taxon>
        <taxon>Chromadorea</taxon>
        <taxon>Rhabditida</taxon>
        <taxon>Rhabditina</taxon>
        <taxon>Rhabditomorpha</taxon>
        <taxon>Strongyloidea</taxon>
        <taxon>Metastrongylidae</taxon>
        <taxon>Parelaphostrongylus</taxon>
    </lineage>
</organism>
<proteinExistence type="predicted"/>